<keyword evidence="3 7" id="KW-0812">Transmembrane</keyword>
<dbReference type="OrthoDB" id="9770099at2"/>
<proteinExistence type="inferred from homology"/>
<feature type="domain" description="MacB-like periplasmic core" evidence="9">
    <location>
        <begin position="21"/>
        <end position="289"/>
    </location>
</feature>
<dbReference type="EMBL" id="CGIH01000032">
    <property type="protein sequence ID" value="CFX83972.1"/>
    <property type="molecule type" value="Genomic_DNA"/>
</dbReference>
<sequence length="449" mass="49429">MNKLDLLQMSLQNLRRRKARTFLTILGVVIGTASIIIMLSLSSAMEQNFKEQIARMGSLTVIDVYSGAGGEMPGHARPGELKLNDETIAEFSSLPGVKAVMGLQYSFMRVVAGKMVGDIQVIGVEPEKLADFDYEIETGRLLLPSDKDTLVFGKNLAYDFRNPRLSNEYMTGYMGHDNNSKPPVELINNKLLLTADMQYGERRPSLPDPNNKTPRPHEVRGVGILKESGDEKDYQALINIAVLRKIKAEDSKAIDRENRTKRNELDKQYDNIKIKVASMEEVRDIQKHIQTLGYQASSLSDMLESMKKTSRTMQAILGGIGAISLLVAAIGIANTMVMSIYERTREIGIIKVLGADMADIRRMFLLEAALIGLGGGILGIIFSYGVSWILNNIAGKYMANMAESTQISIIEPQLALGALIFATLIGLVSGYAPAHRAMKLSALEAIRSE</sequence>
<dbReference type="RefSeq" id="WP_046498372.1">
    <property type="nucleotide sequence ID" value="NZ_CGIH01000032.1"/>
</dbReference>
<keyword evidence="2" id="KW-1003">Cell membrane</keyword>
<evidence type="ECO:0000259" key="9">
    <source>
        <dbReference type="Pfam" id="PF12704"/>
    </source>
</evidence>
<dbReference type="InterPro" id="IPR025857">
    <property type="entry name" value="MacB_PCD"/>
</dbReference>
<dbReference type="AlphaFoldDB" id="A0A0E3W3H8"/>
<evidence type="ECO:0000259" key="8">
    <source>
        <dbReference type="Pfam" id="PF02687"/>
    </source>
</evidence>
<evidence type="ECO:0000256" key="4">
    <source>
        <dbReference type="ARBA" id="ARBA00022989"/>
    </source>
</evidence>
<dbReference type="Pfam" id="PF12704">
    <property type="entry name" value="MacB_PCD"/>
    <property type="match status" value="1"/>
</dbReference>
<protein>
    <submittedName>
        <fullName evidence="10">Permease FtsX-like</fullName>
    </submittedName>
</protein>
<feature type="transmembrane region" description="Helical" evidence="7">
    <location>
        <begin position="364"/>
        <end position="390"/>
    </location>
</feature>
<evidence type="ECO:0000256" key="3">
    <source>
        <dbReference type="ARBA" id="ARBA00022692"/>
    </source>
</evidence>
<keyword evidence="11" id="KW-1185">Reference proteome</keyword>
<keyword evidence="4 7" id="KW-1133">Transmembrane helix</keyword>
<feature type="transmembrane region" description="Helical" evidence="7">
    <location>
        <begin position="410"/>
        <end position="432"/>
    </location>
</feature>
<dbReference type="Pfam" id="PF02687">
    <property type="entry name" value="FtsX"/>
    <property type="match status" value="1"/>
</dbReference>
<accession>A0A0E3W3H8</accession>
<evidence type="ECO:0000313" key="10">
    <source>
        <dbReference type="EMBL" id="CFX83972.1"/>
    </source>
</evidence>
<gene>
    <name evidence="10" type="ORF">1989</name>
</gene>
<feature type="transmembrane region" description="Helical" evidence="7">
    <location>
        <begin position="315"/>
        <end position="341"/>
    </location>
</feature>
<evidence type="ECO:0000256" key="6">
    <source>
        <dbReference type="ARBA" id="ARBA00038076"/>
    </source>
</evidence>
<dbReference type="InterPro" id="IPR050250">
    <property type="entry name" value="Macrolide_Exporter_MacB"/>
</dbReference>
<evidence type="ECO:0000256" key="2">
    <source>
        <dbReference type="ARBA" id="ARBA00022475"/>
    </source>
</evidence>
<name>A0A0E3W3H8_9FIRM</name>
<evidence type="ECO:0000313" key="11">
    <source>
        <dbReference type="Proteomes" id="UP000045545"/>
    </source>
</evidence>
<dbReference type="STRING" id="690567.1989"/>
<comment type="similarity">
    <text evidence="6">Belongs to the ABC-4 integral membrane protein family.</text>
</comment>
<dbReference type="InterPro" id="IPR003838">
    <property type="entry name" value="ABC3_permease_C"/>
</dbReference>
<keyword evidence="5 7" id="KW-0472">Membrane</keyword>
<organism evidence="10 11">
    <name type="scientific">Syntrophomonas zehnderi OL-4</name>
    <dbReference type="NCBI Taxonomy" id="690567"/>
    <lineage>
        <taxon>Bacteria</taxon>
        <taxon>Bacillati</taxon>
        <taxon>Bacillota</taxon>
        <taxon>Clostridia</taxon>
        <taxon>Eubacteriales</taxon>
        <taxon>Syntrophomonadaceae</taxon>
        <taxon>Syntrophomonas</taxon>
    </lineage>
</organism>
<dbReference type="GO" id="GO:0022857">
    <property type="term" value="F:transmembrane transporter activity"/>
    <property type="evidence" value="ECO:0007669"/>
    <property type="project" value="TreeGrafter"/>
</dbReference>
<dbReference type="PANTHER" id="PTHR30572">
    <property type="entry name" value="MEMBRANE COMPONENT OF TRANSPORTER-RELATED"/>
    <property type="match status" value="1"/>
</dbReference>
<dbReference type="GO" id="GO:0005886">
    <property type="term" value="C:plasma membrane"/>
    <property type="evidence" value="ECO:0007669"/>
    <property type="project" value="UniProtKB-SubCell"/>
</dbReference>
<feature type="transmembrane region" description="Helical" evidence="7">
    <location>
        <begin position="21"/>
        <end position="41"/>
    </location>
</feature>
<dbReference type="Proteomes" id="UP000045545">
    <property type="component" value="Unassembled WGS sequence"/>
</dbReference>
<feature type="domain" description="ABC3 transporter permease C-terminal" evidence="8">
    <location>
        <begin position="320"/>
        <end position="441"/>
    </location>
</feature>
<evidence type="ECO:0000256" key="1">
    <source>
        <dbReference type="ARBA" id="ARBA00004651"/>
    </source>
</evidence>
<comment type="subcellular location">
    <subcellularLocation>
        <location evidence="1">Cell membrane</location>
        <topology evidence="1">Multi-pass membrane protein</topology>
    </subcellularLocation>
</comment>
<evidence type="ECO:0000256" key="5">
    <source>
        <dbReference type="ARBA" id="ARBA00023136"/>
    </source>
</evidence>
<reference evidence="10 11" key="1">
    <citation type="submission" date="2015-03" db="EMBL/GenBank/DDBJ databases">
        <authorList>
            <person name="Murphy D."/>
        </authorList>
    </citation>
    <scope>NUCLEOTIDE SEQUENCE [LARGE SCALE GENOMIC DNA]</scope>
    <source>
        <strain evidence="10 11">OL-4</strain>
    </source>
</reference>
<evidence type="ECO:0000256" key="7">
    <source>
        <dbReference type="SAM" id="Phobius"/>
    </source>
</evidence>
<dbReference type="PANTHER" id="PTHR30572:SF4">
    <property type="entry name" value="ABC TRANSPORTER PERMEASE YTRF"/>
    <property type="match status" value="1"/>
</dbReference>